<dbReference type="EMBL" id="JARJCM010000247">
    <property type="protein sequence ID" value="KAJ7020931.1"/>
    <property type="molecule type" value="Genomic_DNA"/>
</dbReference>
<protein>
    <submittedName>
        <fullName evidence="2">Uncharacterized protein</fullName>
    </submittedName>
</protein>
<name>A0AAD6WRH7_9AGAR</name>
<keyword evidence="3" id="KW-1185">Reference proteome</keyword>
<evidence type="ECO:0000313" key="3">
    <source>
        <dbReference type="Proteomes" id="UP001218188"/>
    </source>
</evidence>
<proteinExistence type="predicted"/>
<evidence type="ECO:0000256" key="1">
    <source>
        <dbReference type="SAM" id="MobiDB-lite"/>
    </source>
</evidence>
<reference evidence="2" key="1">
    <citation type="submission" date="2023-03" db="EMBL/GenBank/DDBJ databases">
        <title>Massive genome expansion in bonnet fungi (Mycena s.s.) driven by repeated elements and novel gene families across ecological guilds.</title>
        <authorList>
            <consortium name="Lawrence Berkeley National Laboratory"/>
            <person name="Harder C.B."/>
            <person name="Miyauchi S."/>
            <person name="Viragh M."/>
            <person name="Kuo A."/>
            <person name="Thoen E."/>
            <person name="Andreopoulos B."/>
            <person name="Lu D."/>
            <person name="Skrede I."/>
            <person name="Drula E."/>
            <person name="Henrissat B."/>
            <person name="Morin E."/>
            <person name="Kohler A."/>
            <person name="Barry K."/>
            <person name="LaButti K."/>
            <person name="Morin E."/>
            <person name="Salamov A."/>
            <person name="Lipzen A."/>
            <person name="Mereny Z."/>
            <person name="Hegedus B."/>
            <person name="Baldrian P."/>
            <person name="Stursova M."/>
            <person name="Weitz H."/>
            <person name="Taylor A."/>
            <person name="Grigoriev I.V."/>
            <person name="Nagy L.G."/>
            <person name="Martin F."/>
            <person name="Kauserud H."/>
        </authorList>
    </citation>
    <scope>NUCLEOTIDE SEQUENCE</scope>
    <source>
        <strain evidence="2">CBHHK200</strain>
    </source>
</reference>
<dbReference type="AlphaFoldDB" id="A0AAD6WRH7"/>
<dbReference type="Proteomes" id="UP001218188">
    <property type="component" value="Unassembled WGS sequence"/>
</dbReference>
<organism evidence="2 3">
    <name type="scientific">Mycena alexandri</name>
    <dbReference type="NCBI Taxonomy" id="1745969"/>
    <lineage>
        <taxon>Eukaryota</taxon>
        <taxon>Fungi</taxon>
        <taxon>Dikarya</taxon>
        <taxon>Basidiomycota</taxon>
        <taxon>Agaricomycotina</taxon>
        <taxon>Agaricomycetes</taxon>
        <taxon>Agaricomycetidae</taxon>
        <taxon>Agaricales</taxon>
        <taxon>Marasmiineae</taxon>
        <taxon>Mycenaceae</taxon>
        <taxon>Mycena</taxon>
    </lineage>
</organism>
<gene>
    <name evidence="2" type="ORF">C8F04DRAFT_1196056</name>
</gene>
<feature type="region of interest" description="Disordered" evidence="1">
    <location>
        <begin position="124"/>
        <end position="184"/>
    </location>
</feature>
<accession>A0AAD6WRH7</accession>
<sequence length="237" mass="25918">MPPPSKRKSTLKNNLLKNLSNLGTSTKRVWAELSPKKLTRLLSPRKRHKENSIVEDSEAQLIRDASIDASDASIHTHTFDASAMEDPFYASIQSFPIPGLTPECPSAAPAARSFTWKLPKLPKPTVEEVDDEDNISTYTFPSPKPAHQFCSSSGSPSSSAPPPSSSPPPEDLDDPRDFIDIPEHEDELLAISPSHDDNYPRPLAPQPFLERMNEQATRAGALPLSAWGITGVPTYLG</sequence>
<feature type="compositionally biased region" description="Pro residues" evidence="1">
    <location>
        <begin position="159"/>
        <end position="169"/>
    </location>
</feature>
<comment type="caution">
    <text evidence="2">The sequence shown here is derived from an EMBL/GenBank/DDBJ whole genome shotgun (WGS) entry which is preliminary data.</text>
</comment>
<evidence type="ECO:0000313" key="2">
    <source>
        <dbReference type="EMBL" id="KAJ7020931.1"/>
    </source>
</evidence>